<dbReference type="Gene3D" id="3.40.50.12780">
    <property type="entry name" value="N-terminal domain of ligase-like"/>
    <property type="match status" value="1"/>
</dbReference>
<dbReference type="EMBL" id="CP009048">
    <property type="protein sequence ID" value="AIL61752.1"/>
    <property type="molecule type" value="Genomic_DNA"/>
</dbReference>
<dbReference type="InterPro" id="IPR025110">
    <property type="entry name" value="AMP-bd_C"/>
</dbReference>
<dbReference type="KEGG" id="palk:PSAKL28_25540"/>
<evidence type="ECO:0000313" key="12">
    <source>
        <dbReference type="Proteomes" id="UP000028931"/>
    </source>
</evidence>
<organism evidence="11 12">
    <name type="scientific">Pseudomonas alkylphenolica</name>
    <dbReference type="NCBI Taxonomy" id="237609"/>
    <lineage>
        <taxon>Bacteria</taxon>
        <taxon>Pseudomonadati</taxon>
        <taxon>Pseudomonadota</taxon>
        <taxon>Gammaproteobacteria</taxon>
        <taxon>Pseudomonadales</taxon>
        <taxon>Pseudomonadaceae</taxon>
        <taxon>Pseudomonas</taxon>
    </lineage>
</organism>
<dbReference type="GO" id="GO:0016020">
    <property type="term" value="C:membrane"/>
    <property type="evidence" value="ECO:0007669"/>
    <property type="project" value="UniProtKB-SubCell"/>
</dbReference>
<name>A0A077F8G2_9PSED</name>
<reference evidence="11 12" key="1">
    <citation type="submission" date="2014-07" db="EMBL/GenBank/DDBJ databases">
        <authorList>
            <person name="Lee K."/>
            <person name="Lim J.Y."/>
            <person name="Hwang I."/>
        </authorList>
    </citation>
    <scope>NUCLEOTIDE SEQUENCE [LARGE SCALE GENOMIC DNA]</scope>
    <source>
        <strain evidence="11 12">KL28</strain>
    </source>
</reference>
<dbReference type="HOGENOM" id="CLU_000022_59_7_6"/>
<evidence type="ECO:0000259" key="9">
    <source>
        <dbReference type="Pfam" id="PF00501"/>
    </source>
</evidence>
<dbReference type="InterPro" id="IPR020845">
    <property type="entry name" value="AMP-binding_CS"/>
</dbReference>
<dbReference type="InterPro" id="IPR045851">
    <property type="entry name" value="AMP-bd_C_sf"/>
</dbReference>
<feature type="domain" description="AMP-binding enzyme C-terminal" evidence="10">
    <location>
        <begin position="460"/>
        <end position="535"/>
    </location>
</feature>
<dbReference type="InterPro" id="IPR042099">
    <property type="entry name" value="ANL_N_sf"/>
</dbReference>
<evidence type="ECO:0000259" key="10">
    <source>
        <dbReference type="Pfam" id="PF13193"/>
    </source>
</evidence>
<dbReference type="InterPro" id="IPR000873">
    <property type="entry name" value="AMP-dep_synth/lig_dom"/>
</dbReference>
<proteinExistence type="inferred from homology"/>
<dbReference type="eggNOG" id="COG0318">
    <property type="taxonomic scope" value="Bacteria"/>
</dbReference>
<feature type="domain" description="AMP-dependent synthetase/ligase" evidence="9">
    <location>
        <begin position="37"/>
        <end position="409"/>
    </location>
</feature>
<keyword evidence="4 11" id="KW-0436">Ligase</keyword>
<comment type="similarity">
    <text evidence="3">Belongs to the ATP-dependent AMP-binding enzyme family.</text>
</comment>
<protein>
    <recommendedName>
        <fullName evidence="7">Long-chain-fatty-acid--CoA ligase</fullName>
        <ecNumber evidence="6">6.2.1.3</ecNumber>
    </recommendedName>
    <alternativeName>
        <fullName evidence="8">Long-chain acyl-CoA synthetase</fullName>
    </alternativeName>
</protein>
<sequence>MTQSLWAATYQSLGIVPRIEMGTEVSLVSALDQALLTYAGRAAFQVPQGKLSYAELDRQSAALAAWLQNQLGVQRGDRIAVMLPNILAYPVVMLGVLRAGCVLVNANPLYTVRELEHQLHDADCKAIFVYSGSTATLAQVLRNPALASVICVGDGLPGAGHGCLGLNDEQIDDALHLEQVLAVGRQMQRTPVSLSADDLLFLQYTGGTTGLSKGAMLSHANLLANIAQYKAVMPSMLRPGEEVLATAIPLYHIFALMVSLTYMTVGATNWLVANPRDMDGFIELLKQARPSVFMGVNTLYAGLLAQPRLTEVDFSYLRLSIGGGAAIQAAVSERWLAMTGTFIREGFGLSETSPMVSFNPEAITEFTATTGVPVPGTDVRLLDDDGRNAAAGAPGEICVKGPQVMQGYWRQPDANAQAFTADGYFRTGDIGTFDARGLLKIVDRKKDMIIVSGFNVFPNEVEEAASRHPGLLECACVGVPDDKTGEAVCLYVVRRVGSSLEEGELSTHLREYLAAYKVPRRIVFVAELPKSGVGKILRRKIRELA</sequence>
<evidence type="ECO:0000256" key="1">
    <source>
        <dbReference type="ARBA" id="ARBA00004170"/>
    </source>
</evidence>
<evidence type="ECO:0000256" key="3">
    <source>
        <dbReference type="ARBA" id="ARBA00006432"/>
    </source>
</evidence>
<evidence type="ECO:0000256" key="4">
    <source>
        <dbReference type="ARBA" id="ARBA00022598"/>
    </source>
</evidence>
<dbReference type="EC" id="6.2.1.3" evidence="6"/>
<dbReference type="PROSITE" id="PS00455">
    <property type="entry name" value="AMP_BINDING"/>
    <property type="match status" value="1"/>
</dbReference>
<dbReference type="SUPFAM" id="SSF56801">
    <property type="entry name" value="Acetyl-CoA synthetase-like"/>
    <property type="match status" value="1"/>
</dbReference>
<gene>
    <name evidence="11" type="ORF">PSAKL28_25540</name>
</gene>
<dbReference type="PANTHER" id="PTHR43767:SF8">
    <property type="entry name" value="LONG-CHAIN-FATTY-ACID--COA LIGASE"/>
    <property type="match status" value="1"/>
</dbReference>
<evidence type="ECO:0000313" key="11">
    <source>
        <dbReference type="EMBL" id="AIL61752.1"/>
    </source>
</evidence>
<dbReference type="RefSeq" id="WP_038610910.1">
    <property type="nucleotide sequence ID" value="NZ_CP009048.1"/>
</dbReference>
<dbReference type="FunFam" id="3.40.50.12780:FF:000003">
    <property type="entry name" value="Long-chain-fatty-acid--CoA ligase FadD"/>
    <property type="match status" value="1"/>
</dbReference>
<dbReference type="AlphaFoldDB" id="A0A077F8G2"/>
<evidence type="ECO:0000256" key="7">
    <source>
        <dbReference type="ARBA" id="ARBA00039545"/>
    </source>
</evidence>
<dbReference type="InterPro" id="IPR050237">
    <property type="entry name" value="ATP-dep_AMP-bd_enzyme"/>
</dbReference>
<keyword evidence="5" id="KW-0472">Membrane</keyword>
<dbReference type="Pfam" id="PF00501">
    <property type="entry name" value="AMP-binding"/>
    <property type="match status" value="1"/>
</dbReference>
<dbReference type="Proteomes" id="UP000028931">
    <property type="component" value="Chromosome"/>
</dbReference>
<dbReference type="GO" id="GO:0004467">
    <property type="term" value="F:long-chain fatty acid-CoA ligase activity"/>
    <property type="evidence" value="ECO:0007669"/>
    <property type="project" value="UniProtKB-EC"/>
</dbReference>
<accession>A0A077F8G2</accession>
<dbReference type="PANTHER" id="PTHR43767">
    <property type="entry name" value="LONG-CHAIN-FATTY-ACID--COA LIGASE"/>
    <property type="match status" value="1"/>
</dbReference>
<comment type="pathway">
    <text evidence="2">Lipid metabolism; fatty acid beta-oxidation.</text>
</comment>
<evidence type="ECO:0000256" key="5">
    <source>
        <dbReference type="ARBA" id="ARBA00023136"/>
    </source>
</evidence>
<comment type="subcellular location">
    <subcellularLocation>
        <location evidence="1">Membrane</location>
        <topology evidence="1">Peripheral membrane protein</topology>
    </subcellularLocation>
</comment>
<evidence type="ECO:0000256" key="8">
    <source>
        <dbReference type="ARBA" id="ARBA00042773"/>
    </source>
</evidence>
<dbReference type="Pfam" id="PF13193">
    <property type="entry name" value="AMP-binding_C"/>
    <property type="match status" value="1"/>
</dbReference>
<dbReference type="Gene3D" id="3.30.300.30">
    <property type="match status" value="1"/>
</dbReference>
<evidence type="ECO:0000256" key="6">
    <source>
        <dbReference type="ARBA" id="ARBA00026121"/>
    </source>
</evidence>
<dbReference type="CDD" id="cd05936">
    <property type="entry name" value="FC-FACS_FadD_like"/>
    <property type="match status" value="1"/>
</dbReference>
<evidence type="ECO:0000256" key="2">
    <source>
        <dbReference type="ARBA" id="ARBA00005005"/>
    </source>
</evidence>